<dbReference type="AlphaFoldDB" id="A0A1I1LYT6"/>
<dbReference type="SUPFAM" id="SSF51735">
    <property type="entry name" value="NAD(P)-binding Rossmann-fold domains"/>
    <property type="match status" value="1"/>
</dbReference>
<dbReference type="InterPro" id="IPR057326">
    <property type="entry name" value="KR_dom"/>
</dbReference>
<organism evidence="4 5">
    <name type="scientific">Kushneria avicenniae</name>
    <dbReference type="NCBI Taxonomy" id="402385"/>
    <lineage>
        <taxon>Bacteria</taxon>
        <taxon>Pseudomonadati</taxon>
        <taxon>Pseudomonadota</taxon>
        <taxon>Gammaproteobacteria</taxon>
        <taxon>Oceanospirillales</taxon>
        <taxon>Halomonadaceae</taxon>
        <taxon>Kushneria</taxon>
    </lineage>
</organism>
<dbReference type="SMART" id="SM00822">
    <property type="entry name" value="PKS_KR"/>
    <property type="match status" value="1"/>
</dbReference>
<dbReference type="Gene3D" id="3.40.50.720">
    <property type="entry name" value="NAD(P)-binding Rossmann-like Domain"/>
    <property type="match status" value="1"/>
</dbReference>
<dbReference type="EMBL" id="FOLY01000005">
    <property type="protein sequence ID" value="SFC76098.1"/>
    <property type="molecule type" value="Genomic_DNA"/>
</dbReference>
<dbReference type="Proteomes" id="UP000199046">
    <property type="component" value="Unassembled WGS sequence"/>
</dbReference>
<dbReference type="Pfam" id="PF13561">
    <property type="entry name" value="adh_short_C2"/>
    <property type="match status" value="1"/>
</dbReference>
<comment type="similarity">
    <text evidence="1">Belongs to the short-chain dehydrogenases/reductases (SDR) family.</text>
</comment>
<keyword evidence="5" id="KW-1185">Reference proteome</keyword>
<evidence type="ECO:0000259" key="3">
    <source>
        <dbReference type="SMART" id="SM00822"/>
    </source>
</evidence>
<dbReference type="InterPro" id="IPR036291">
    <property type="entry name" value="NAD(P)-bd_dom_sf"/>
</dbReference>
<feature type="domain" description="Ketoreductase" evidence="3">
    <location>
        <begin position="1"/>
        <end position="172"/>
    </location>
</feature>
<evidence type="ECO:0000256" key="1">
    <source>
        <dbReference type="ARBA" id="ARBA00006484"/>
    </source>
</evidence>
<accession>A0A1I1LYT6</accession>
<dbReference type="InterPro" id="IPR002347">
    <property type="entry name" value="SDR_fam"/>
</dbReference>
<dbReference type="PRINTS" id="PR00080">
    <property type="entry name" value="SDRFAMILY"/>
</dbReference>
<name>A0A1I1LYT6_9GAMM</name>
<protein>
    <submittedName>
        <fullName evidence="4">NAD(P)-dependent dehydrogenase, short-chain alcohol dehydrogenase family</fullName>
    </submittedName>
</protein>
<dbReference type="OrthoDB" id="8665216at2"/>
<evidence type="ECO:0000256" key="2">
    <source>
        <dbReference type="ARBA" id="ARBA00023002"/>
    </source>
</evidence>
<dbReference type="PANTHER" id="PTHR43477">
    <property type="entry name" value="DIHYDROANTICAPSIN 7-DEHYDROGENASE"/>
    <property type="match status" value="1"/>
</dbReference>
<dbReference type="GO" id="GO:0016491">
    <property type="term" value="F:oxidoreductase activity"/>
    <property type="evidence" value="ECO:0007669"/>
    <property type="project" value="UniProtKB-KW"/>
</dbReference>
<dbReference type="CDD" id="cd05233">
    <property type="entry name" value="SDR_c"/>
    <property type="match status" value="1"/>
</dbReference>
<dbReference type="RefSeq" id="WP_090134878.1">
    <property type="nucleotide sequence ID" value="NZ_FOLY01000005.1"/>
</dbReference>
<evidence type="ECO:0000313" key="5">
    <source>
        <dbReference type="Proteomes" id="UP000199046"/>
    </source>
</evidence>
<dbReference type="PRINTS" id="PR00081">
    <property type="entry name" value="GDHRDH"/>
</dbReference>
<dbReference type="STRING" id="402385.SAMN05421848_2682"/>
<evidence type="ECO:0000313" key="4">
    <source>
        <dbReference type="EMBL" id="SFC76098.1"/>
    </source>
</evidence>
<gene>
    <name evidence="4" type="ORF">SAMN05421848_2682</name>
</gene>
<dbReference type="InterPro" id="IPR051122">
    <property type="entry name" value="SDR_DHRS6-like"/>
</dbReference>
<reference evidence="5" key="1">
    <citation type="submission" date="2016-10" db="EMBL/GenBank/DDBJ databases">
        <authorList>
            <person name="Varghese N."/>
            <person name="Submissions S."/>
        </authorList>
    </citation>
    <scope>NUCLEOTIDE SEQUENCE [LARGE SCALE GENOMIC DNA]</scope>
    <source>
        <strain evidence="5">DSM 23439</strain>
    </source>
</reference>
<keyword evidence="2" id="KW-0560">Oxidoreductase</keyword>
<proteinExistence type="inferred from homology"/>
<dbReference type="PANTHER" id="PTHR43477:SF1">
    <property type="entry name" value="DIHYDROANTICAPSIN 7-DEHYDROGENASE"/>
    <property type="match status" value="1"/>
</dbReference>
<sequence>MRVLVSGCSSGIGQAIVREMLGGGHQVVGLSRRQPEEEAGVEWIETDLTCPEDIDRAAAGIGPVDALVHAAGVMYTARLGDLDHELDRRMWQLHVEAPTRLLNALTAQQQALSRVVLIGSRTMTGAAGKSTYSASKAAMQGLVRSWAMELMAQQTTVNLVAPAATNTPMLHDPARVGVAPVCPPIGHFIDPEDIAALVAFLLGPYASAMTGQTLTVCGGASL</sequence>